<feature type="chain" id="PRO_5025553183" description="Glucose/Sorbosone dehydrogenase domain-containing protein" evidence="2">
    <location>
        <begin position="22"/>
        <end position="733"/>
    </location>
</feature>
<accession>A0A6C0U1M2</accession>
<dbReference type="Gene3D" id="2.120.10.30">
    <property type="entry name" value="TolB, C-terminal domain"/>
    <property type="match status" value="1"/>
</dbReference>
<dbReference type="Proteomes" id="UP000477680">
    <property type="component" value="Chromosome"/>
</dbReference>
<evidence type="ECO:0000313" key="4">
    <source>
        <dbReference type="EMBL" id="QIB65941.1"/>
    </source>
</evidence>
<sequence length="733" mass="79579">MVRIFKLIPVLILAFAGACGGGSGGDEGPPGAPQPPPPGEPFGLTERESLAPLSLPGEPVSPGSLSLRQRYPALNFPGALFLAAVPGEDRLAVVRQSGRLEVFEQADTVASKRTVLNLEQRVLFAGEQGLLGLAFDPDFAGNRYIYLHYSAAEPRRSVISRFHWPVQSDLVDPASEKIILEVAQPFANHNGGMLAFGPDDMLYIALGDGGGGGDPRNNGQDTTTLLGSLLRIDVHPADPALPYAVPLDNPFVDDPAVRDEIWAYGLRNPYRFSFDRATGELWLGDVGQGALEEIDIVRAGDNLGWRVFEGTQRFDGSANMLPDNAFTPPVFEYGRAEGIAVIGGYVYRGSALPSLLGHYIYTDFGSGTVWALDYDGERVLSNQVIATADTPTSLGEDHAGEVFVVSRQGGLFGFTETGGGEIPDRLSKTGLFTDLVQLAPADGLVEYAVNHPFWSDGASKRRWIGLPGNSRITFSAADSWDFPAGTVIVKHFEILLDEADPQSLRRLETRVLVNGEGGWRGFTYRWDEAQQDAVLLSGRETQQLTLRNSAGVQREQLYTYPGRSDCLRCHTAAAGRVLGIRSAQLNGNFDYDGTVDNQLRSWNNIQLFSQDIGAASQYPAFAGPEDSAASVSDRARAYLDVNCAHCHRPNGPTPVDLDLRAGIDLAAMNAVNEMPQSGGLYSVDARIIVPGERDHSILWQRMLRRDSQAMPPLSSHRVDEMGSELVGRWIDQL</sequence>
<organism evidence="4 5">
    <name type="scientific">Kineobactrum salinum</name>
    <dbReference type="NCBI Taxonomy" id="2708301"/>
    <lineage>
        <taxon>Bacteria</taxon>
        <taxon>Pseudomonadati</taxon>
        <taxon>Pseudomonadota</taxon>
        <taxon>Gammaproteobacteria</taxon>
        <taxon>Cellvibrionales</taxon>
        <taxon>Halieaceae</taxon>
        <taxon>Kineobactrum</taxon>
    </lineage>
</organism>
<dbReference type="Pfam" id="PF07995">
    <property type="entry name" value="GSDH"/>
    <property type="match status" value="1"/>
</dbReference>
<proteinExistence type="predicted"/>
<dbReference type="SUPFAM" id="SSF50952">
    <property type="entry name" value="Soluble quinoprotein glucose dehydrogenase"/>
    <property type="match status" value="1"/>
</dbReference>
<dbReference type="PROSITE" id="PS51257">
    <property type="entry name" value="PROKAR_LIPOPROTEIN"/>
    <property type="match status" value="1"/>
</dbReference>
<dbReference type="PANTHER" id="PTHR19328:SF75">
    <property type="entry name" value="ALDOSE SUGAR DEHYDROGENASE YLII"/>
    <property type="match status" value="1"/>
</dbReference>
<dbReference type="PANTHER" id="PTHR19328">
    <property type="entry name" value="HEDGEHOG-INTERACTING PROTEIN"/>
    <property type="match status" value="1"/>
</dbReference>
<gene>
    <name evidence="4" type="ORF">G3T16_11420</name>
</gene>
<feature type="region of interest" description="Disordered" evidence="1">
    <location>
        <begin position="22"/>
        <end position="45"/>
    </location>
</feature>
<evidence type="ECO:0000256" key="2">
    <source>
        <dbReference type="SAM" id="SignalP"/>
    </source>
</evidence>
<reference evidence="4 5" key="1">
    <citation type="submission" date="2020-02" db="EMBL/GenBank/DDBJ databases">
        <title>Genome sequencing for Kineobactrum sp. M2.</title>
        <authorList>
            <person name="Park S.-J."/>
        </authorList>
    </citation>
    <scope>NUCLEOTIDE SEQUENCE [LARGE SCALE GENOMIC DNA]</scope>
    <source>
        <strain evidence="4 5">M2</strain>
    </source>
</reference>
<feature type="signal peptide" evidence="2">
    <location>
        <begin position="1"/>
        <end position="21"/>
    </location>
</feature>
<evidence type="ECO:0000313" key="5">
    <source>
        <dbReference type="Proteomes" id="UP000477680"/>
    </source>
</evidence>
<dbReference type="AlphaFoldDB" id="A0A6C0U1M2"/>
<dbReference type="InterPro" id="IPR011041">
    <property type="entry name" value="Quinoprot_gluc/sorb_DH_b-prop"/>
</dbReference>
<feature type="domain" description="Glucose/Sorbosone dehydrogenase" evidence="3">
    <location>
        <begin position="83"/>
        <end position="386"/>
    </location>
</feature>
<dbReference type="EMBL" id="CP048711">
    <property type="protein sequence ID" value="QIB65941.1"/>
    <property type="molecule type" value="Genomic_DNA"/>
</dbReference>
<evidence type="ECO:0000259" key="3">
    <source>
        <dbReference type="Pfam" id="PF07995"/>
    </source>
</evidence>
<name>A0A6C0U1M2_9GAMM</name>
<dbReference type="RefSeq" id="WP_163495379.1">
    <property type="nucleotide sequence ID" value="NZ_CP048711.1"/>
</dbReference>
<dbReference type="InterPro" id="IPR011042">
    <property type="entry name" value="6-blade_b-propeller_TolB-like"/>
</dbReference>
<protein>
    <recommendedName>
        <fullName evidence="3">Glucose/Sorbosone dehydrogenase domain-containing protein</fullName>
    </recommendedName>
</protein>
<evidence type="ECO:0000256" key="1">
    <source>
        <dbReference type="SAM" id="MobiDB-lite"/>
    </source>
</evidence>
<feature type="compositionally biased region" description="Pro residues" evidence="1">
    <location>
        <begin position="30"/>
        <end position="40"/>
    </location>
</feature>
<keyword evidence="5" id="KW-1185">Reference proteome</keyword>
<keyword evidence="2" id="KW-0732">Signal</keyword>
<dbReference type="KEGG" id="kim:G3T16_11420"/>
<dbReference type="InterPro" id="IPR012938">
    <property type="entry name" value="Glc/Sorbosone_DH"/>
</dbReference>